<reference evidence="8" key="1">
    <citation type="journal article" date="2021" name="IMA Fungus">
        <title>Genomic characterization of three marine fungi, including Emericellopsis atlantica sp. nov. with signatures of a generalist lifestyle and marine biomass degradation.</title>
        <authorList>
            <person name="Hagestad O.C."/>
            <person name="Hou L."/>
            <person name="Andersen J.H."/>
            <person name="Hansen E.H."/>
            <person name="Altermark B."/>
            <person name="Li C."/>
            <person name="Kuhnert E."/>
            <person name="Cox R.J."/>
            <person name="Crous P.W."/>
            <person name="Spatafora J.W."/>
            <person name="Lail K."/>
            <person name="Amirebrahimi M."/>
            <person name="Lipzen A."/>
            <person name="Pangilinan J."/>
            <person name="Andreopoulos W."/>
            <person name="Hayes R.D."/>
            <person name="Ng V."/>
            <person name="Grigoriev I.V."/>
            <person name="Jackson S.A."/>
            <person name="Sutton T.D.S."/>
            <person name="Dobson A.D.W."/>
            <person name="Rama T."/>
        </authorList>
    </citation>
    <scope>NUCLEOTIDE SEQUENCE</scope>
    <source>
        <strain evidence="8">TRa018bII</strain>
    </source>
</reference>
<proteinExistence type="inferred from homology"/>
<dbReference type="GO" id="GO:0005763">
    <property type="term" value="C:mitochondrial small ribosomal subunit"/>
    <property type="evidence" value="ECO:0007669"/>
    <property type="project" value="UniProtKB-UniRule"/>
</dbReference>
<organism evidence="8 9">
    <name type="scientific">Amylocarpus encephaloides</name>
    <dbReference type="NCBI Taxonomy" id="45428"/>
    <lineage>
        <taxon>Eukaryota</taxon>
        <taxon>Fungi</taxon>
        <taxon>Dikarya</taxon>
        <taxon>Ascomycota</taxon>
        <taxon>Pezizomycotina</taxon>
        <taxon>Leotiomycetes</taxon>
        <taxon>Helotiales</taxon>
        <taxon>Helotiales incertae sedis</taxon>
        <taxon>Amylocarpus</taxon>
    </lineage>
</organism>
<evidence type="ECO:0000256" key="6">
    <source>
        <dbReference type="PIRNR" id="PIRNR029764"/>
    </source>
</evidence>
<dbReference type="Proteomes" id="UP000824998">
    <property type="component" value="Unassembled WGS sequence"/>
</dbReference>
<dbReference type="PIRSF" id="PIRSF029764">
    <property type="entry name" value="RSM25"/>
    <property type="match status" value="1"/>
</dbReference>
<comment type="subcellular location">
    <subcellularLocation>
        <location evidence="1 6">Mitochondrion</location>
    </subcellularLocation>
</comment>
<dbReference type="OrthoDB" id="5542239at2759"/>
<name>A0A9P7YSG8_9HELO</name>
<dbReference type="PANTHER" id="PTHR37799">
    <property type="entry name" value="37S RIBOSOMAL PROTEIN S25, MITOCHONDRIAL"/>
    <property type="match status" value="1"/>
</dbReference>
<evidence type="ECO:0000256" key="4">
    <source>
        <dbReference type="ARBA" id="ARBA00023128"/>
    </source>
</evidence>
<comment type="caution">
    <text evidence="8">The sequence shown here is derived from an EMBL/GenBank/DDBJ whole genome shotgun (WGS) entry which is preliminary data.</text>
</comment>
<comment type="similarity">
    <text evidence="2">Belongs to the mitochondrion-specific ribosomal protein mS23 family.</text>
</comment>
<evidence type="ECO:0000313" key="8">
    <source>
        <dbReference type="EMBL" id="KAG9238400.1"/>
    </source>
</evidence>
<evidence type="ECO:0000256" key="2">
    <source>
        <dbReference type="ARBA" id="ARBA00009864"/>
    </source>
</evidence>
<feature type="region of interest" description="Disordered" evidence="7">
    <location>
        <begin position="240"/>
        <end position="259"/>
    </location>
</feature>
<dbReference type="GO" id="GO:0003735">
    <property type="term" value="F:structural constituent of ribosome"/>
    <property type="evidence" value="ECO:0007669"/>
    <property type="project" value="UniProtKB-UniRule"/>
</dbReference>
<dbReference type="InterPro" id="IPR016939">
    <property type="entry name" value="Ribosomal_mS23_fun"/>
</dbReference>
<keyword evidence="3 6" id="KW-0689">Ribosomal protein</keyword>
<evidence type="ECO:0000256" key="1">
    <source>
        <dbReference type="ARBA" id="ARBA00004173"/>
    </source>
</evidence>
<comment type="subunit">
    <text evidence="6">Component of the mitochondrial small ribosomal subunit.</text>
</comment>
<dbReference type="PANTHER" id="PTHR37799:SF1">
    <property type="entry name" value="SMALL RIBOSOMAL SUBUNIT PROTEIN MS23"/>
    <property type="match status" value="1"/>
</dbReference>
<dbReference type="EMBL" id="MU251370">
    <property type="protein sequence ID" value="KAG9238400.1"/>
    <property type="molecule type" value="Genomic_DNA"/>
</dbReference>
<evidence type="ECO:0000256" key="3">
    <source>
        <dbReference type="ARBA" id="ARBA00022980"/>
    </source>
</evidence>
<gene>
    <name evidence="8" type="ORF">BJ875DRAFT_451048</name>
</gene>
<dbReference type="AlphaFoldDB" id="A0A9P7YSG8"/>
<keyword evidence="9" id="KW-1185">Reference proteome</keyword>
<protein>
    <recommendedName>
        <fullName evidence="6">37S ribosomal protein S25, mitochondrial</fullName>
    </recommendedName>
</protein>
<evidence type="ECO:0000256" key="5">
    <source>
        <dbReference type="ARBA" id="ARBA00023274"/>
    </source>
</evidence>
<evidence type="ECO:0000256" key="7">
    <source>
        <dbReference type="SAM" id="MobiDB-lite"/>
    </source>
</evidence>
<accession>A0A9P7YSG8</accession>
<keyword evidence="5 6" id="KW-0687">Ribonucleoprotein</keyword>
<sequence>MGVRNLKPARVYQTAAATINASRGVQPPPWFSTIESIPPSEILTRPQPAVQRGKIIRNSKSRKPSKSFQPLQIVYYEDRLRKAFYSDHPWELARPRILLENDGRDAQRCNWQNIQQPGFPLTGESVVQRQLYLMDVEGKQKMEAYDIARKEFYALRHEEEVERRVAKEEALWSGAYFGKGPLEVGMELEDKVYEEWKDWALIQAERLDLTRQITVNRPAEDAVEPEEENEVGTIVDLGPIEGLDAGAGGETDPRFATVL</sequence>
<dbReference type="InterPro" id="IPR059242">
    <property type="entry name" value="mS23_dom"/>
</dbReference>
<keyword evidence="4 6" id="KW-0496">Mitochondrion</keyword>
<dbReference type="CDD" id="cd23701">
    <property type="entry name" value="At1g26750"/>
    <property type="match status" value="1"/>
</dbReference>
<evidence type="ECO:0000313" key="9">
    <source>
        <dbReference type="Proteomes" id="UP000824998"/>
    </source>
</evidence>
<dbReference type="Pfam" id="PF13741">
    <property type="entry name" value="MRP-S25"/>
    <property type="match status" value="1"/>
</dbReference>